<evidence type="ECO:0000313" key="3">
    <source>
        <dbReference type="RefSeq" id="XP_016473589.1"/>
    </source>
</evidence>
<dbReference type="RefSeq" id="XP_016473589.1">
    <property type="nucleotide sequence ID" value="XM_016618103.1"/>
</dbReference>
<feature type="compositionally biased region" description="Basic residues" evidence="1">
    <location>
        <begin position="10"/>
        <end position="27"/>
    </location>
</feature>
<reference evidence="3" key="1">
    <citation type="submission" date="2025-08" db="UniProtKB">
        <authorList>
            <consortium name="RefSeq"/>
        </authorList>
    </citation>
    <scope>IDENTIFICATION</scope>
</reference>
<dbReference type="GO" id="GO:0005634">
    <property type="term" value="C:nucleus"/>
    <property type="evidence" value="ECO:0007669"/>
    <property type="project" value="InterPro"/>
</dbReference>
<name>A0A1S4AAH5_TOBAC</name>
<dbReference type="InterPro" id="IPR039761">
    <property type="entry name" value="Bms1/Tsr1"/>
</dbReference>
<dbReference type="AlphaFoldDB" id="A0A1S4AAH5"/>
<dbReference type="Pfam" id="PF22298">
    <property type="entry name" value="Tsr1_G-like"/>
    <property type="match status" value="1"/>
</dbReference>
<dbReference type="PaxDb" id="4097-A0A1S4AAH5"/>
<dbReference type="KEGG" id="nta:107795459"/>
<gene>
    <name evidence="3" type="primary">LOC107795459</name>
</gene>
<proteinExistence type="predicted"/>
<dbReference type="STRING" id="4097.A0A1S4AAH5"/>
<dbReference type="GO" id="GO:0003924">
    <property type="term" value="F:GTPase activity"/>
    <property type="evidence" value="ECO:0000318"/>
    <property type="project" value="GO_Central"/>
</dbReference>
<dbReference type="GO" id="GO:0000479">
    <property type="term" value="P:endonucleolytic cleavage of tricistronic rRNA transcript (SSU-rRNA, 5.8S rRNA, LSU-rRNA)"/>
    <property type="evidence" value="ECO:0000318"/>
    <property type="project" value="GO_Central"/>
</dbReference>
<dbReference type="PANTHER" id="PTHR12858:SF1">
    <property type="entry name" value="PRE-RRNA-PROCESSING PROTEIN TSR1 HOMOLOG"/>
    <property type="match status" value="1"/>
</dbReference>
<dbReference type="GO" id="GO:0000462">
    <property type="term" value="P:maturation of SSU-rRNA from tricistronic rRNA transcript (SSU-rRNA, 5.8S rRNA, LSU-rRNA)"/>
    <property type="evidence" value="ECO:0000318"/>
    <property type="project" value="GO_Central"/>
</dbReference>
<dbReference type="PANTHER" id="PTHR12858">
    <property type="entry name" value="RIBOSOME BIOGENESIS PROTEIN"/>
    <property type="match status" value="1"/>
</dbReference>
<dbReference type="GO" id="GO:0034511">
    <property type="term" value="F:U3 snoRNA binding"/>
    <property type="evidence" value="ECO:0000318"/>
    <property type="project" value="GO_Central"/>
</dbReference>
<dbReference type="InterPro" id="IPR012948">
    <property type="entry name" value="AARP2CN"/>
</dbReference>
<dbReference type="PROSITE" id="PS51714">
    <property type="entry name" value="G_BMS1"/>
    <property type="match status" value="1"/>
</dbReference>
<dbReference type="GO" id="GO:0005525">
    <property type="term" value="F:GTP binding"/>
    <property type="evidence" value="ECO:0000318"/>
    <property type="project" value="GO_Central"/>
</dbReference>
<protein>
    <submittedName>
        <fullName evidence="3">Pre-rRNA-processing protein TSR1 homolog</fullName>
    </submittedName>
</protein>
<feature type="domain" description="Bms1-type G" evidence="2">
    <location>
        <begin position="78"/>
        <end position="240"/>
    </location>
</feature>
<dbReference type="SMART" id="SM00785">
    <property type="entry name" value="AARP2CN"/>
    <property type="match status" value="1"/>
</dbReference>
<sequence length="470" mass="52189">MGNSRAQVNKAHKTRFASKSSRNVHKISSKDKSKIAKPDRNLIKGARAARLQRNKMMREQKRAALLQEKRASSGSNSPPRVIVLFGLSESVDLSALEQDLLKLLSADGNGVLFPAVASSEYKLRATVLKAPHGDVLTCMEMAKVADLIAFVTSASSSNEEDCHIDAFGSHCLSVFRALGLPSTAVLIRDLPSELKKKNDSKKACASSLASEFPEDCKFYPADTKDELHKFLWLFKEQRLSVPHWRNQRPYLMAQKVDILADNSISGKCTLLLSGYIRARSLSVNQLVHITGAGDFQLSKIEVLKDPCPLNVRKGDLMDSDDMNETQVVSCLIPDPMKQEPLLVENVPDPLAGEQTWPTEAEMAEAERNHEERKLKRKTLPKGTSEYQAAWIVEDSDADVSESENEEDDGMVLDEGENAFNSQGRMDEFELDDDQASLSLESDEETETHSMMMVGIPMSIDMTIIFPFLAL</sequence>
<dbReference type="OMA" id="VAARIRX"/>
<dbReference type="InterPro" id="IPR030387">
    <property type="entry name" value="G_Bms1/Tsr1_dom"/>
</dbReference>
<dbReference type="Pfam" id="PF08142">
    <property type="entry name" value="AARP2CN"/>
    <property type="match status" value="1"/>
</dbReference>
<organism evidence="3">
    <name type="scientific">Nicotiana tabacum</name>
    <name type="common">Common tobacco</name>
    <dbReference type="NCBI Taxonomy" id="4097"/>
    <lineage>
        <taxon>Eukaryota</taxon>
        <taxon>Viridiplantae</taxon>
        <taxon>Streptophyta</taxon>
        <taxon>Embryophyta</taxon>
        <taxon>Tracheophyta</taxon>
        <taxon>Spermatophyta</taxon>
        <taxon>Magnoliopsida</taxon>
        <taxon>eudicotyledons</taxon>
        <taxon>Gunneridae</taxon>
        <taxon>Pentapetalae</taxon>
        <taxon>asterids</taxon>
        <taxon>lamiids</taxon>
        <taxon>Solanales</taxon>
        <taxon>Solanaceae</taxon>
        <taxon>Nicotianoideae</taxon>
        <taxon>Nicotianeae</taxon>
        <taxon>Nicotiana</taxon>
    </lineage>
</organism>
<evidence type="ECO:0000256" key="1">
    <source>
        <dbReference type="SAM" id="MobiDB-lite"/>
    </source>
</evidence>
<dbReference type="OrthoDB" id="119302at2759"/>
<feature type="region of interest" description="Disordered" evidence="1">
    <location>
        <begin position="1"/>
        <end position="40"/>
    </location>
</feature>
<accession>A0A1S4AAH5</accession>
<feature type="compositionally biased region" description="Basic and acidic residues" evidence="1">
    <location>
        <begin position="28"/>
        <end position="40"/>
    </location>
</feature>
<evidence type="ECO:0000259" key="2">
    <source>
        <dbReference type="PROSITE" id="PS51714"/>
    </source>
</evidence>